<keyword evidence="3" id="KW-1185">Reference proteome</keyword>
<feature type="transmembrane region" description="Helical" evidence="1">
    <location>
        <begin position="346"/>
        <end position="366"/>
    </location>
</feature>
<evidence type="ECO:0000313" key="2">
    <source>
        <dbReference type="EMBL" id="CAE7585553.1"/>
    </source>
</evidence>
<feature type="transmembrane region" description="Helical" evidence="1">
    <location>
        <begin position="47"/>
        <end position="69"/>
    </location>
</feature>
<dbReference type="Proteomes" id="UP000604046">
    <property type="component" value="Unassembled WGS sequence"/>
</dbReference>
<name>A0A812ULN6_9DINO</name>
<sequence length="3894" mass="427903">MECFKIEVVIFWLFCMGVPIFMAYNGGATAGTVDTIQKAGGWSRTGLGLLGAMDKIGMTLSAGVWGYVLQMVPAKLLLTTGLLVNAVAVAIFSVTMNCYVMYTAKLLIGLSEGLQWVWMPLWVVKCATAEQLPLWINLSGCVAAGVGSGLGILIAGFSTAHSLPYAIPFQIEACFLFLLLAAMILTPASDLAVSSAEKGTAVKDEIVHSEKRLRAMSEISNSNVPDGNCDNVETSQPSTPRARPGNLLNTIRIAEDVPFHEQLTLLWQNTLFCRATVAFATSNYINAGLAFIWIRLFIQLWTMEKQISVVSFLAITGGGGAIGIALSSNIEQGNDIHRILIFLQKAMAASCLGALMTVAGLLVQLLQTGSPALATLALTWGGIVVLCMGLAATTGLIQIVCNNSVENENVRSLGVGIVQGANNFIGNSLGPLLPQMVMDLLARCTAANAAQELFFGAVSIVVAAFLVFVCVTCALAECQSRVKESQEILPKVMEDHAEQPLLSICCVDPTVIDDKVELLDAACGRTAGGRQLYSQVDAEDLSRAWEHLHSKESKAEAGVRHLQDTEQESIIPEDGWEFPTGTRLEFQSPLQDFVFGSGAASSFLVALAGYRYSMIAVSVPSEFAFGIDHQEATGELQYLRLSLQSYAVPMAFVRNSSFESTYGPSALADGRLLRLSSQTADDTVLGAVTIFPHLTFMNGGYYKVCYSPDGSMTGNELLNTIIPVDIRVIGVASACLGSGCIAEERWDCYVSYFGEDTSNCLIDFRAFGGGREGWTVEAGSSSKSSWTAAWDRDTFLFGNFIPAPPKRCSDVVTAEYIMPETAIFTDFTWAPPTGMGFITDAFTALEMPAIRREVATDGYTMSVCYCPSYDGPVDATNDPCDHASEFIQQIGVLYYWLLRVCDVGGTASCGVVAEPFLRVLPQQPFALRLQCPPGGTSCLGRSENRIKFIPGTCSVCAMGEAINNLPIWDQNSRCRAGDSVSEQLFFDPPQYDENGVEVDRATYRYGGDRRDFKFWDDPSLLGRLPMSEQVQVCYCDAECWNFYNYFEVGRIRFADVAGVARWSKPFEQFQLIQPIETVEYVTKPGGLTLFGGIRSNISEGVHPYDSLAWRRKTALKLLAFDNSAVYERPDGSMVTMEEFWNLDREHTAKGRRGLDDSCANNLTDEATINGPNSEENAKQFMAWVGPEPSQYLPFTGLENDQTFFFLQAGTYAVCYCAFLDGEDNCADTNDYIWAAKIMVKGTRTGQVVQLPTNFIVRIDLDGWGFTTQDSLRLITMTQSCFENANNPGGVLDTYRLRCPGVDGLSCRFPRGEENIPVFLVSSEMTGFYIESILLEESRTILVFSGDVTSELLDGDAITLDEATILVNGRGQAMWTEPERYLVSKISGYYNFADEPDKSRMLWNRISFLDAAPGSGQVYETNKLSIPVGWPEGADKPVFTFVNGKGGWHRRNRLQTNQEIKAEAAADLRICWAASDGGSQEYYSQSGVLTFRHPAPMADAGIYFTSLVSGVEAPVIISFSPTRGKQDYLRNTAIVLRILLREIPSVILPLKTSRTGFAGAEMEDNETVSAEGLSQAVCGSLFLEMWTNDEAGFPLPRGCYYGPLYTDAPQVGGNAEASYREYFIEFDPKHALKEECSGPNGQSSCVYQLVLNMRILYDEFILGRELISLYTTCAGKAGYATICGPRYSVIEYGQVIPRSRVHLPTPNTTKLGRAELLPLERANAVGARGLRPEVQDAWEDVLSLEATGTVTGETGPGLEFPVLSLGFRAWPLEPEFPLQTSGRFRLIFQPLTLWRLTDFSGQPCNATCTAAPDLSCVDVRGLPVAPCEVRALVDSTGASGSMQQNVIEFGFPNAMDEIPEDRFDEAHLIALHGLRIPREGFFTICMLVQYFDLPDVPPSMVEVMPCAKKAPTSGATSGRILVEGQAGNGPKPFAFNRDNELILRLILGATLRNLPSSDVKMDENETEVLVPAEIQVQLPPGYECNVVGNGTADPDGNKSFFTQDLNNDGYPDNPMATVLSGTWSSRGAVCTFTLQGTAALFANQFVDVRVSVVNPRLPLRKDDPSNVWSISLIAPDGDNLGGAAPFISLEEEKSLPGWAGNLAVLGRLQGESIQPLNLSEGGNNTLNVFVQMTQAMPVNSYLVLDSPPGYDFTAVCTVGDLEPAYYQDWEALPWGTETIGPRATTSSLGQDVNCTTDDWQRPADIPLATAPFTRAFLRIGRTLLLGKYYAFQISIINAAGWNITQHSEWRLWLQSPQGYMVDGSTYPVQFNAARIDTLPILPHNQGWAVYDSGMKLPLSFNFGAARLLPTVVFEMSAFLTVYPLTPSTDGQPMHVRVLAPVGYVWIPHAEHGWLGYVPNVTCRFCNLYVTPEVRFENELLLPELIMRLNQNFGFVVRLKVPMRPPTRSTNAFFLEMGYNPGDFNLDRMQAGAFPAPPLRVVHDVSVASLCNVAGFAENVLDFSLRTASPLVENDGFIFAGDELTRGAALRCWPEVLPGMLGITPENGHCLIFEHETSLLPMIKLWLKEGQLPAGEYGFRFRLSRNPAHPATKMAYWNLATFSALDIYPKHQVLDVGKDTPSSQTLGLLPEAGLLQPPDYDAPSFGRNDQPLTVNTLTFFFCIDKAPQYAVSVETFPLALRGPSGFNFLEDCSGGLRGLSSQGENTRFPCGTETFASQPWCPAQLSAWPEHLHPVACLGLQHTARISIPNSLYVSELLPETQISGFRDGACYGFEIQALNPELPPKDNSWAMDFGVEASKPFQSVQIRTFVPGVTHLQLATGVASHTWWTAVPDQFLSFRIDFMPYTTVPAPRMRQRRLQSGSDPLLPDAEDGSVMVFASAGFEFAKLDFDVCANPSLQVKGRDPWNLDALYTALDALCRVGDEAGVPSVEGGGDAPVSMIFVLIGRKAIVEGVAYTLEGRVRNPSVPTWPGSAQWRIETRKRFIATGQRVALDKLYLESIPILKPVQSFQVVNSALEYEASTIVFGVGISTMFADSLQLGDAIEISAPPGVELRESLGNSSHPNASRGRCLDFRWPSTFRPLREDVEPECRCSQGDELQCFLIVNVSHVGADPVLEHETEMSFTISVINSATTRDPVRGWWKMAHWAPDNRLLSAGSVPSWPVYGQLNNLTAVISGWRKRAGSQSDITITFIPTIWGSTMEINIHTPQGFNFEFVRPGAPLLRDERTQGSRVILNNGDFRPNEKAEVFLGEALLGLGGGPTRISLALYTDAMMSTEVARRVNFFQGFVQPASVSLHSQLLLSETVVRHYTGEIHDSVTPLLPPFALQLSRIEFFFVLSHYVMAGDVLVIRSVVPYGVVAHEPMNEEGYEPRMDLCNGPDTGADSMGNWNCSDIVSMNYSQMSLIRDNFNIPIGLRMTLLPVSSRYILDRSAVEEISYLTDGKRNLALEANRNYRMRIWLLPSMSPTQWFISTEDTSGFVTSSNDGETAAVRAVPEMAVTLTPEVERNPPLSAVYITITVKAGVGQLPFQRLLVILPYGFVPLGAIAPTNARALVELDLRQITDPLSDEMSYRFRVTTPRRTNLDPRWFVLARSLEVDEITGQQSDQIVGWGSVPGFGVAGCFVEARYGALPRYTGWMSLTWKAPSIAGARYALFTAPADFRVNCPPLTQAAQPCEPFQLAEAMPPNLRELPVARTLNLTMESGAPEGQDLVFFMMLLIETPLVLGSLAPWELRLLDEVFVVVDAALEIPSLMFAPDLQAENPTLTWLTTPQYGEAATAAIQVVITRRIRTLRMLVFLLPEGYRHDIQHKNQFANINKNFPVAIEREWRDWSNFRWVRIYIEPTTVASGTFQWNFPVVVSTSAPINTEWYVLLCGDYDCQTFSDPSVMAMFPVPDFQPKIPARSPATWITTSQAPPMGKLNMVALLCGGALVVMLR</sequence>
<proteinExistence type="predicted"/>
<dbReference type="InterPro" id="IPR011701">
    <property type="entry name" value="MFS"/>
</dbReference>
<feature type="transmembrane region" description="Helical" evidence="1">
    <location>
        <begin position="135"/>
        <end position="157"/>
    </location>
</feature>
<feature type="transmembrane region" description="Helical" evidence="1">
    <location>
        <begin position="163"/>
        <end position="185"/>
    </location>
</feature>
<feature type="transmembrane region" description="Helical" evidence="1">
    <location>
        <begin position="284"/>
        <end position="301"/>
    </location>
</feature>
<dbReference type="InterPro" id="IPR036259">
    <property type="entry name" value="MFS_trans_sf"/>
</dbReference>
<keyword evidence="1" id="KW-1133">Transmembrane helix</keyword>
<feature type="transmembrane region" description="Helical" evidence="1">
    <location>
        <begin position="307"/>
        <end position="326"/>
    </location>
</feature>
<feature type="transmembrane region" description="Helical" evidence="1">
    <location>
        <begin position="453"/>
        <end position="476"/>
    </location>
</feature>
<dbReference type="EMBL" id="CAJNDS010002755">
    <property type="protein sequence ID" value="CAE7585553.1"/>
    <property type="molecule type" value="Genomic_DNA"/>
</dbReference>
<dbReference type="OrthoDB" id="412190at2759"/>
<feature type="transmembrane region" description="Helical" evidence="1">
    <location>
        <begin position="378"/>
        <end position="401"/>
    </location>
</feature>
<feature type="transmembrane region" description="Helical" evidence="1">
    <location>
        <begin position="76"/>
        <end position="96"/>
    </location>
</feature>
<feature type="transmembrane region" description="Helical" evidence="1">
    <location>
        <begin position="9"/>
        <end position="27"/>
    </location>
</feature>
<keyword evidence="1" id="KW-0812">Transmembrane</keyword>
<protein>
    <submittedName>
        <fullName evidence="2">Uncharacterized protein</fullName>
    </submittedName>
</protein>
<dbReference type="GO" id="GO:0022857">
    <property type="term" value="F:transmembrane transporter activity"/>
    <property type="evidence" value="ECO:0007669"/>
    <property type="project" value="InterPro"/>
</dbReference>
<gene>
    <name evidence="2" type="ORF">SNAT2548_LOCUS33382</name>
</gene>
<reference evidence="2" key="1">
    <citation type="submission" date="2021-02" db="EMBL/GenBank/DDBJ databases">
        <authorList>
            <person name="Dougan E. K."/>
            <person name="Rhodes N."/>
            <person name="Thang M."/>
            <person name="Chan C."/>
        </authorList>
    </citation>
    <scope>NUCLEOTIDE SEQUENCE</scope>
</reference>
<organism evidence="2 3">
    <name type="scientific">Symbiodinium natans</name>
    <dbReference type="NCBI Taxonomy" id="878477"/>
    <lineage>
        <taxon>Eukaryota</taxon>
        <taxon>Sar</taxon>
        <taxon>Alveolata</taxon>
        <taxon>Dinophyceae</taxon>
        <taxon>Suessiales</taxon>
        <taxon>Symbiodiniaceae</taxon>
        <taxon>Symbiodinium</taxon>
    </lineage>
</organism>
<keyword evidence="1" id="KW-0472">Membrane</keyword>
<dbReference type="Gene3D" id="1.20.1250.20">
    <property type="entry name" value="MFS general substrate transporter like domains"/>
    <property type="match status" value="1"/>
</dbReference>
<comment type="caution">
    <text evidence="2">The sequence shown here is derived from an EMBL/GenBank/DDBJ whole genome shotgun (WGS) entry which is preliminary data.</text>
</comment>
<accession>A0A812ULN6</accession>
<dbReference type="SUPFAM" id="SSF103473">
    <property type="entry name" value="MFS general substrate transporter"/>
    <property type="match status" value="1"/>
</dbReference>
<evidence type="ECO:0000313" key="3">
    <source>
        <dbReference type="Proteomes" id="UP000604046"/>
    </source>
</evidence>
<dbReference type="CDD" id="cd06174">
    <property type="entry name" value="MFS"/>
    <property type="match status" value="1"/>
</dbReference>
<dbReference type="Pfam" id="PF07690">
    <property type="entry name" value="MFS_1"/>
    <property type="match status" value="1"/>
</dbReference>
<evidence type="ECO:0000256" key="1">
    <source>
        <dbReference type="SAM" id="Phobius"/>
    </source>
</evidence>